<sequence length="226" mass="24951">MKINGDFSKRVVEFSDDIPWVASPMKGVERRPLDRLGDEVARATTVVRFVPGSHFSEHVHTGGEEFVVLAGVFQDEHGDFPAGSYIRNPPESKHTPASEPGCTILVKLWQFDLADRTHVRVDTNKLGRVNDATREGVAVSPLFQDERENVRMEHWQAGVNHTVEAEGGAEIFVLEGSITEDGEDLPKHAWLRVPIGYDLNITAGEEGAKLWIKSGHLPFVTAPHGG</sequence>
<accession>A0A1I3X8M4</accession>
<keyword evidence="3" id="KW-1185">Reference proteome</keyword>
<dbReference type="InterPro" id="IPR014710">
    <property type="entry name" value="RmlC-like_jellyroll"/>
</dbReference>
<organism evidence="2 3">
    <name type="scientific">Pseudovibrio ascidiaceicola</name>
    <dbReference type="NCBI Taxonomy" id="285279"/>
    <lineage>
        <taxon>Bacteria</taxon>
        <taxon>Pseudomonadati</taxon>
        <taxon>Pseudomonadota</taxon>
        <taxon>Alphaproteobacteria</taxon>
        <taxon>Hyphomicrobiales</taxon>
        <taxon>Stappiaceae</taxon>
        <taxon>Pseudovibrio</taxon>
    </lineage>
</organism>
<dbReference type="Gene3D" id="2.60.120.10">
    <property type="entry name" value="Jelly Rolls"/>
    <property type="match status" value="1"/>
</dbReference>
<dbReference type="InterPro" id="IPR011051">
    <property type="entry name" value="RmlC_Cupin_sf"/>
</dbReference>
<dbReference type="InterPro" id="IPR025979">
    <property type="entry name" value="ChrR-like_cupin_dom"/>
</dbReference>
<evidence type="ECO:0000313" key="3">
    <source>
        <dbReference type="Proteomes" id="UP000199598"/>
    </source>
</evidence>
<proteinExistence type="predicted"/>
<dbReference type="RefSeq" id="WP_093517887.1">
    <property type="nucleotide sequence ID" value="NZ_FOSK01000002.1"/>
</dbReference>
<evidence type="ECO:0000313" key="2">
    <source>
        <dbReference type="EMBL" id="SFK15934.1"/>
    </source>
</evidence>
<gene>
    <name evidence="2" type="ORF">SAMN04488518_102443</name>
</gene>
<feature type="domain" description="ChrR-like cupin" evidence="1">
    <location>
        <begin position="10"/>
        <end position="111"/>
    </location>
</feature>
<dbReference type="CDD" id="cd20303">
    <property type="entry name" value="cupin_ChrR_1"/>
    <property type="match status" value="1"/>
</dbReference>
<evidence type="ECO:0000259" key="1">
    <source>
        <dbReference type="Pfam" id="PF12973"/>
    </source>
</evidence>
<dbReference type="Proteomes" id="UP000199598">
    <property type="component" value="Unassembled WGS sequence"/>
</dbReference>
<comment type="caution">
    <text evidence="2">The sequence shown here is derived from an EMBL/GenBank/DDBJ whole genome shotgun (WGS) entry which is preliminary data.</text>
</comment>
<dbReference type="SUPFAM" id="SSF51182">
    <property type="entry name" value="RmlC-like cupins"/>
    <property type="match status" value="2"/>
</dbReference>
<name>A0A1I3X8M4_9HYPH</name>
<dbReference type="EMBL" id="FOSK01000002">
    <property type="protein sequence ID" value="SFK15934.1"/>
    <property type="molecule type" value="Genomic_DNA"/>
</dbReference>
<dbReference type="Pfam" id="PF12973">
    <property type="entry name" value="Cupin_7"/>
    <property type="match status" value="1"/>
</dbReference>
<reference evidence="2 3" key="1">
    <citation type="submission" date="2016-10" db="EMBL/GenBank/DDBJ databases">
        <authorList>
            <person name="Varghese N."/>
            <person name="Submissions S."/>
        </authorList>
    </citation>
    <scope>NUCLEOTIDE SEQUENCE [LARGE SCALE GENOMIC DNA]</scope>
    <source>
        <strain evidence="2 3">DSM 16392</strain>
    </source>
</reference>
<protein>
    <submittedName>
        <fullName evidence="2">Anti-ECFsigma factor, ChrR</fullName>
    </submittedName>
</protein>